<feature type="signal peptide" evidence="4">
    <location>
        <begin position="1"/>
        <end position="22"/>
    </location>
</feature>
<dbReference type="InterPro" id="IPR006103">
    <property type="entry name" value="Glyco_hydro_2_cat"/>
</dbReference>
<feature type="domain" description="DUF4982" evidence="9">
    <location>
        <begin position="638"/>
        <end position="689"/>
    </location>
</feature>
<dbReference type="PRINTS" id="PR00132">
    <property type="entry name" value="GLHYDRLASE2"/>
</dbReference>
<keyword evidence="4" id="KW-0732">Signal</keyword>
<dbReference type="GO" id="GO:0004565">
    <property type="term" value="F:beta-galactosidase activity"/>
    <property type="evidence" value="ECO:0007669"/>
    <property type="project" value="UniProtKB-EC"/>
</dbReference>
<dbReference type="Gene3D" id="2.60.40.10">
    <property type="entry name" value="Immunoglobulins"/>
    <property type="match status" value="2"/>
</dbReference>
<dbReference type="InterPro" id="IPR006101">
    <property type="entry name" value="Glyco_hydro_2"/>
</dbReference>
<evidence type="ECO:0000256" key="4">
    <source>
        <dbReference type="SAM" id="SignalP"/>
    </source>
</evidence>
<evidence type="ECO:0000313" key="10">
    <source>
        <dbReference type="EMBL" id="ADB36688.1"/>
    </source>
</evidence>
<evidence type="ECO:0000259" key="7">
    <source>
        <dbReference type="Pfam" id="PF02837"/>
    </source>
</evidence>
<dbReference type="CAZy" id="CBM57">
    <property type="family name" value="Carbohydrate-Binding Module Family 57"/>
</dbReference>
<comment type="similarity">
    <text evidence="1">Belongs to the glycosyl hydrolase 2 family.</text>
</comment>
<dbReference type="Gene3D" id="3.20.20.80">
    <property type="entry name" value="Glycosidases"/>
    <property type="match status" value="1"/>
</dbReference>
<proteinExistence type="inferred from homology"/>
<dbReference type="SUPFAM" id="SSF49785">
    <property type="entry name" value="Galactose-binding domain-like"/>
    <property type="match status" value="1"/>
</dbReference>
<dbReference type="InterPro" id="IPR013783">
    <property type="entry name" value="Ig-like_fold"/>
</dbReference>
<dbReference type="PANTHER" id="PTHR42732:SF1">
    <property type="entry name" value="BETA-MANNOSIDASE"/>
    <property type="match status" value="1"/>
</dbReference>
<keyword evidence="11" id="KW-1185">Reference proteome</keyword>
<dbReference type="SUPFAM" id="SSF51445">
    <property type="entry name" value="(Trans)glycosidases"/>
    <property type="match status" value="1"/>
</dbReference>
<feature type="domain" description="Malectin" evidence="8">
    <location>
        <begin position="724"/>
        <end position="870"/>
    </location>
</feature>
<dbReference type="InterPro" id="IPR021720">
    <property type="entry name" value="Malectin_dom"/>
</dbReference>
<dbReference type="PANTHER" id="PTHR42732">
    <property type="entry name" value="BETA-GALACTOSIDASE"/>
    <property type="match status" value="1"/>
</dbReference>
<dbReference type="InterPro" id="IPR036156">
    <property type="entry name" value="Beta-gal/glucu_dom_sf"/>
</dbReference>
<dbReference type="RefSeq" id="WP_012925240.1">
    <property type="nucleotide sequence ID" value="NC_013730.1"/>
</dbReference>
<dbReference type="Pfam" id="PF11721">
    <property type="entry name" value="Malectin"/>
    <property type="match status" value="1"/>
</dbReference>
<dbReference type="GO" id="GO:0005975">
    <property type="term" value="P:carbohydrate metabolic process"/>
    <property type="evidence" value="ECO:0007669"/>
    <property type="project" value="InterPro"/>
</dbReference>
<dbReference type="Pfam" id="PF16355">
    <property type="entry name" value="DUF4982"/>
    <property type="match status" value="1"/>
</dbReference>
<feature type="domain" description="Glycoside hydrolase family 2 immunoglobulin-like beta-sandwich" evidence="5">
    <location>
        <begin position="192"/>
        <end position="299"/>
    </location>
</feature>
<organism evidence="10 11">
    <name type="scientific">Spirosoma linguale (strain ATCC 33905 / DSM 74 / LMG 10896 / Claus 1)</name>
    <dbReference type="NCBI Taxonomy" id="504472"/>
    <lineage>
        <taxon>Bacteria</taxon>
        <taxon>Pseudomonadati</taxon>
        <taxon>Bacteroidota</taxon>
        <taxon>Cytophagia</taxon>
        <taxon>Cytophagales</taxon>
        <taxon>Cytophagaceae</taxon>
        <taxon>Spirosoma</taxon>
    </lineage>
</organism>
<dbReference type="Pfam" id="PF02836">
    <property type="entry name" value="Glyco_hydro_2_C"/>
    <property type="match status" value="1"/>
</dbReference>
<dbReference type="Gene3D" id="2.60.120.430">
    <property type="entry name" value="Galactose-binding lectin"/>
    <property type="match status" value="1"/>
</dbReference>
<sequence length="894" mass="100097">MYARILFNTFLLTLLLQSGLHAQGRFSSTINSNWLFTKGDTAQKAVGSVWQTVSIPHTWNTQDVLDDEPGYYRGDGWYKKTLYIPAGWKDREVYLYFEGAGQSADVFVNGKSVGKHQGGYTFFSVPISSALRFAQSGNATNDVVVRVNNSVNENLPPIMGDYNIFGGLYRDVYLNVLDKVHFDADNQATSGIFITTPQVNAASAVVQVKGSFVNGTGSSRNLIVSHRILTAEGAVLAEQKKTVKANAGQKVDFVQDFKDIKGQRLWSPDDPYLYRVVSRITDAATGQKLDEVSNPLGFRWYAFSASEGFSLNGNSLKLIGTSRHQDYPGMGNALPDAMHVRDVELLKEMGGNFLRVAHYPQDPAVLQACDRLGILASVETPVMGFTDSEAFASSAKQQHREIIRQTYNHPSVIIWSYMNEMLLRVPFATDSTKQQAYFRHLTDLARELEAMARQEDPARYTLIPNHGAFDLYNKVGLTKIPRLVGWNLYQGWYGGTLEDFGKFLDMHHRELPDKPVLITEFGADADNRIHSFSPIRFDKSVEYTMLFHQAYLKAILDRPFVAAGMIWNLTEFNTAVRAETLPNINPKGIMTYDRKEKDPYRFYKANLLKAPYIQIGSKEWNRRVGTAESESQLTCSQPVVVFSNQPTVTLTVQGKVLGTAETKQGMARFTVPFVNGLNRLVATVSGSTVVSDQADIMFRVLPPTLKNPQLPFDELNVSLGDSRFFFDEKTGQNWLPEQVYKPGSWGYVGGKQYVMKNNSRVSFGSGRNILGTELDPIYQTQRTGIEQFKFDVPTGDYELVLHFAELISKTVNNDIAFNLGQRAVPEVYIERSFDVLINGQEVISGLSNSDVLKTDQPVATKFMVSVQNQEGITVSFNVRQGETVLNGIQLKKIR</sequence>
<evidence type="ECO:0000313" key="11">
    <source>
        <dbReference type="Proteomes" id="UP000002028"/>
    </source>
</evidence>
<feature type="chain" id="PRO_5003033803" evidence="4">
    <location>
        <begin position="23"/>
        <end position="894"/>
    </location>
</feature>
<dbReference type="InterPro" id="IPR051913">
    <property type="entry name" value="GH2_Domain-Containing"/>
</dbReference>
<dbReference type="InterPro" id="IPR006102">
    <property type="entry name" value="Ig-like_GH2"/>
</dbReference>
<feature type="domain" description="Glycosyl hydrolases family 2 sugar binding" evidence="7">
    <location>
        <begin position="43"/>
        <end position="174"/>
    </location>
</feature>
<dbReference type="InterPro" id="IPR017853">
    <property type="entry name" value="GH"/>
</dbReference>
<keyword evidence="2 10" id="KW-0378">Hydrolase</keyword>
<evidence type="ECO:0000256" key="1">
    <source>
        <dbReference type="ARBA" id="ARBA00007401"/>
    </source>
</evidence>
<evidence type="ECO:0000256" key="3">
    <source>
        <dbReference type="ARBA" id="ARBA00023295"/>
    </source>
</evidence>
<dbReference type="EMBL" id="CP001769">
    <property type="protein sequence ID" value="ADB36688.1"/>
    <property type="molecule type" value="Genomic_DNA"/>
</dbReference>
<reference evidence="10 11" key="1">
    <citation type="journal article" date="2010" name="Stand. Genomic Sci.">
        <title>Complete genome sequence of Spirosoma linguale type strain (1).</title>
        <authorList>
            <person name="Lail K."/>
            <person name="Sikorski J."/>
            <person name="Saunders E."/>
            <person name="Lapidus A."/>
            <person name="Glavina Del Rio T."/>
            <person name="Copeland A."/>
            <person name="Tice H."/>
            <person name="Cheng J.-F."/>
            <person name="Lucas S."/>
            <person name="Nolan M."/>
            <person name="Bruce D."/>
            <person name="Goodwin L."/>
            <person name="Pitluck S."/>
            <person name="Ivanova N."/>
            <person name="Mavromatis K."/>
            <person name="Ovchinnikova G."/>
            <person name="Pati A."/>
            <person name="Chen A."/>
            <person name="Palaniappan K."/>
            <person name="Land M."/>
            <person name="Hauser L."/>
            <person name="Chang Y.-J."/>
            <person name="Jeffries C.D."/>
            <person name="Chain P."/>
            <person name="Brettin T."/>
            <person name="Detter J.C."/>
            <person name="Schuetze A."/>
            <person name="Rohde M."/>
            <person name="Tindall B.J."/>
            <person name="Goeker M."/>
            <person name="Bristow J."/>
            <person name="Eisen J.A."/>
            <person name="Markowitz V."/>
            <person name="Hugenholtz P."/>
            <person name="Kyrpides N.C."/>
            <person name="Klenk H.-P."/>
            <person name="Chen F."/>
        </authorList>
    </citation>
    <scope>NUCLEOTIDE SEQUENCE [LARGE SCALE GENOMIC DNA]</scope>
    <source>
        <strain evidence="11">ATCC 33905 / DSM 74 / LMG 10896 / Claus 1</strain>
    </source>
</reference>
<feature type="domain" description="Glycoside hydrolase family 2 catalytic" evidence="6">
    <location>
        <begin position="308"/>
        <end position="604"/>
    </location>
</feature>
<accession>D2QG81</accession>
<dbReference type="STRING" id="504472.Slin_0624"/>
<gene>
    <name evidence="10" type="ordered locus">Slin_0624</name>
</gene>
<evidence type="ECO:0000259" key="6">
    <source>
        <dbReference type="Pfam" id="PF02836"/>
    </source>
</evidence>
<dbReference type="Pfam" id="PF00703">
    <property type="entry name" value="Glyco_hydro_2"/>
    <property type="match status" value="1"/>
</dbReference>
<dbReference type="EC" id="3.2.1.23" evidence="10"/>
<dbReference type="InterPro" id="IPR032311">
    <property type="entry name" value="DUF4982"/>
</dbReference>
<evidence type="ECO:0000259" key="5">
    <source>
        <dbReference type="Pfam" id="PF00703"/>
    </source>
</evidence>
<evidence type="ECO:0000259" key="8">
    <source>
        <dbReference type="Pfam" id="PF11721"/>
    </source>
</evidence>
<dbReference type="eggNOG" id="COG3250">
    <property type="taxonomic scope" value="Bacteria"/>
</dbReference>
<dbReference type="Proteomes" id="UP000002028">
    <property type="component" value="Chromosome"/>
</dbReference>
<protein>
    <submittedName>
        <fullName evidence="10">Beta-galactosidase</fullName>
        <ecNumber evidence="10">3.2.1.23</ecNumber>
    </submittedName>
</protein>
<dbReference type="AlphaFoldDB" id="D2QG81"/>
<dbReference type="HOGENOM" id="CLU_006501_5_0_10"/>
<dbReference type="Pfam" id="PF02837">
    <property type="entry name" value="Glyco_hydro_2_N"/>
    <property type="match status" value="1"/>
</dbReference>
<name>D2QG81_SPILD</name>
<evidence type="ECO:0000259" key="9">
    <source>
        <dbReference type="Pfam" id="PF16355"/>
    </source>
</evidence>
<dbReference type="InterPro" id="IPR006104">
    <property type="entry name" value="Glyco_hydro_2_N"/>
</dbReference>
<dbReference type="CAZy" id="GH2">
    <property type="family name" value="Glycoside Hydrolase Family 2"/>
</dbReference>
<dbReference type="SUPFAM" id="SSF49303">
    <property type="entry name" value="beta-Galactosidase/glucuronidase domain"/>
    <property type="match status" value="1"/>
</dbReference>
<keyword evidence="3 10" id="KW-0326">Glycosidase</keyword>
<dbReference type="KEGG" id="sli:Slin_0624"/>
<evidence type="ECO:0000256" key="2">
    <source>
        <dbReference type="ARBA" id="ARBA00022801"/>
    </source>
</evidence>
<dbReference type="Gene3D" id="2.60.120.260">
    <property type="entry name" value="Galactose-binding domain-like"/>
    <property type="match status" value="1"/>
</dbReference>
<dbReference type="InterPro" id="IPR008979">
    <property type="entry name" value="Galactose-bd-like_sf"/>
</dbReference>